<dbReference type="AlphaFoldDB" id="C1ECH9"/>
<dbReference type="RefSeq" id="XP_002504329.1">
    <property type="nucleotide sequence ID" value="XM_002504283.1"/>
</dbReference>
<evidence type="ECO:0000313" key="4">
    <source>
        <dbReference type="Proteomes" id="UP000002009"/>
    </source>
</evidence>
<feature type="region of interest" description="Disordered" evidence="1">
    <location>
        <begin position="1"/>
        <end position="66"/>
    </location>
</feature>
<dbReference type="eggNOG" id="ENOG502RZCJ">
    <property type="taxonomic scope" value="Eukaryota"/>
</dbReference>
<sequence>MASSTVSITAPRVAVPMRSTRAMPRATVAMARAGRGSSSGRRANTLNRRREDERRRSEERAAAPPLESMREVLALLASLELGAPTAASDDSPEDGSPGVYLARRRSDGRASFGASIDLAATSATMREDPGNAEMIHVVVTDEATRSSLVERLGKRMKSMNVPTWDVNQGKLQTRKDPVERVDPIVAMIGAPGSDEDTRVAAKEDTAKEDTAKEDIAKEDTAKYPAPYSGFVPPEVTKEVIVKMPSPGALDDVDERLWVPQTADVSFRPLLLNVSQGYYVNLLRVRGGGGVLSRHRHPGPVHGWVLKGRWRYLEHDWVAEEGSYVFEPPGETHTLVVPDGVEEMITLFNVTGPLLYCDEDGKVVNAEDVFDKLALAKAHYEKVGLGADYVDQFVR</sequence>
<dbReference type="OrthoDB" id="3426336at2759"/>
<feature type="compositionally biased region" description="Basic and acidic residues" evidence="1">
    <location>
        <begin position="48"/>
        <end position="61"/>
    </location>
</feature>
<reference evidence="3 4" key="1">
    <citation type="journal article" date="2009" name="Science">
        <title>Green evolution and dynamic adaptations revealed by genomes of the marine picoeukaryotes Micromonas.</title>
        <authorList>
            <person name="Worden A.Z."/>
            <person name="Lee J.H."/>
            <person name="Mock T."/>
            <person name="Rouze P."/>
            <person name="Simmons M.P."/>
            <person name="Aerts A.L."/>
            <person name="Allen A.E."/>
            <person name="Cuvelier M.L."/>
            <person name="Derelle E."/>
            <person name="Everett M.V."/>
            <person name="Foulon E."/>
            <person name="Grimwood J."/>
            <person name="Gundlach H."/>
            <person name="Henrissat B."/>
            <person name="Napoli C."/>
            <person name="McDonald S.M."/>
            <person name="Parker M.S."/>
            <person name="Rombauts S."/>
            <person name="Salamov A."/>
            <person name="Von Dassow P."/>
            <person name="Badger J.H."/>
            <person name="Coutinho P.M."/>
            <person name="Demir E."/>
            <person name="Dubchak I."/>
            <person name="Gentemann C."/>
            <person name="Eikrem W."/>
            <person name="Gready J.E."/>
            <person name="John U."/>
            <person name="Lanier W."/>
            <person name="Lindquist E.A."/>
            <person name="Lucas S."/>
            <person name="Mayer K.F."/>
            <person name="Moreau H."/>
            <person name="Not F."/>
            <person name="Otillar R."/>
            <person name="Panaud O."/>
            <person name="Pangilinan J."/>
            <person name="Paulsen I."/>
            <person name="Piegu B."/>
            <person name="Poliakov A."/>
            <person name="Robbens S."/>
            <person name="Schmutz J."/>
            <person name="Toulza E."/>
            <person name="Wyss T."/>
            <person name="Zelensky A."/>
            <person name="Zhou K."/>
            <person name="Armbrust E.V."/>
            <person name="Bhattacharya D."/>
            <person name="Goodenough U.W."/>
            <person name="Van de Peer Y."/>
            <person name="Grigoriev I.V."/>
        </authorList>
    </citation>
    <scope>NUCLEOTIDE SEQUENCE [LARGE SCALE GENOMIC DNA]</scope>
    <source>
        <strain evidence="4">RCC299 / NOUM17</strain>
    </source>
</reference>
<dbReference type="InParanoid" id="C1ECH9"/>
<dbReference type="Pfam" id="PF12973">
    <property type="entry name" value="Cupin_7"/>
    <property type="match status" value="1"/>
</dbReference>
<dbReference type="InterPro" id="IPR025979">
    <property type="entry name" value="ChrR-like_cupin_dom"/>
</dbReference>
<dbReference type="InterPro" id="IPR014710">
    <property type="entry name" value="RmlC-like_jellyroll"/>
</dbReference>
<dbReference type="Proteomes" id="UP000002009">
    <property type="component" value="Chromosome 9"/>
</dbReference>
<evidence type="ECO:0000313" key="3">
    <source>
        <dbReference type="EMBL" id="ACO65587.1"/>
    </source>
</evidence>
<organism evidence="3 4">
    <name type="scientific">Micromonas commoda (strain RCC299 / NOUM17 / CCMP2709)</name>
    <name type="common">Picoplanktonic green alga</name>
    <dbReference type="NCBI Taxonomy" id="296587"/>
    <lineage>
        <taxon>Eukaryota</taxon>
        <taxon>Viridiplantae</taxon>
        <taxon>Chlorophyta</taxon>
        <taxon>Mamiellophyceae</taxon>
        <taxon>Mamiellales</taxon>
        <taxon>Mamiellaceae</taxon>
        <taxon>Micromonas</taxon>
    </lineage>
</organism>
<protein>
    <recommendedName>
        <fullName evidence="2">ChrR-like cupin domain-containing protein</fullName>
    </recommendedName>
</protein>
<feature type="domain" description="ChrR-like cupin" evidence="2">
    <location>
        <begin position="251"/>
        <end position="353"/>
    </location>
</feature>
<name>C1ECH9_MICCC</name>
<dbReference type="Gene3D" id="2.60.120.10">
    <property type="entry name" value="Jelly Rolls"/>
    <property type="match status" value="1"/>
</dbReference>
<keyword evidence="4" id="KW-1185">Reference proteome</keyword>
<feature type="region of interest" description="Disordered" evidence="1">
    <location>
        <begin position="189"/>
        <end position="212"/>
    </location>
</feature>
<evidence type="ECO:0000256" key="1">
    <source>
        <dbReference type="SAM" id="MobiDB-lite"/>
    </source>
</evidence>
<dbReference type="KEGG" id="mis:MICPUN_108918"/>
<gene>
    <name evidence="3" type="ORF">MICPUN_108918</name>
</gene>
<dbReference type="CDD" id="cd20302">
    <property type="entry name" value="cupin_DAD"/>
    <property type="match status" value="1"/>
</dbReference>
<proteinExistence type="predicted"/>
<dbReference type="EMBL" id="CP001329">
    <property type="protein sequence ID" value="ACO65587.1"/>
    <property type="molecule type" value="Genomic_DNA"/>
</dbReference>
<evidence type="ECO:0000259" key="2">
    <source>
        <dbReference type="Pfam" id="PF12973"/>
    </source>
</evidence>
<dbReference type="GeneID" id="8246512"/>
<dbReference type="SUPFAM" id="SSF51182">
    <property type="entry name" value="RmlC-like cupins"/>
    <property type="match status" value="1"/>
</dbReference>
<dbReference type="InterPro" id="IPR011051">
    <property type="entry name" value="RmlC_Cupin_sf"/>
</dbReference>
<accession>C1ECH9</accession>
<feature type="compositionally biased region" description="Low complexity" evidence="1">
    <location>
        <begin position="31"/>
        <end position="43"/>
    </location>
</feature>
<feature type="compositionally biased region" description="Basic and acidic residues" evidence="1">
    <location>
        <begin position="195"/>
        <end position="212"/>
    </location>
</feature>